<feature type="chain" id="PRO_5045221658" description="Lipoprotein" evidence="1">
    <location>
        <begin position="19"/>
        <end position="91"/>
    </location>
</feature>
<accession>A0ABW3GJK4</accession>
<reference evidence="3" key="1">
    <citation type="journal article" date="2019" name="Int. J. Syst. Evol. Microbiol.">
        <title>The Global Catalogue of Microorganisms (GCM) 10K type strain sequencing project: providing services to taxonomists for standard genome sequencing and annotation.</title>
        <authorList>
            <consortium name="The Broad Institute Genomics Platform"/>
            <consortium name="The Broad Institute Genome Sequencing Center for Infectious Disease"/>
            <person name="Wu L."/>
            <person name="Ma J."/>
        </authorList>
    </citation>
    <scope>NUCLEOTIDE SEQUENCE [LARGE SCALE GENOMIC DNA]</scope>
    <source>
        <strain evidence="3">CCUG 59685</strain>
    </source>
</reference>
<keyword evidence="3" id="KW-1185">Reference proteome</keyword>
<evidence type="ECO:0000313" key="3">
    <source>
        <dbReference type="Proteomes" id="UP001597106"/>
    </source>
</evidence>
<evidence type="ECO:0000256" key="1">
    <source>
        <dbReference type="SAM" id="SignalP"/>
    </source>
</evidence>
<protein>
    <recommendedName>
        <fullName evidence="4">Lipoprotein</fullName>
    </recommendedName>
</protein>
<sequence>MKKIIFLLPLLMTACASVSPQQYTGNNGKTGYTLTCSEFNTTWEQCQRKAGEQCAGGYELDKRLSYTETFPDSGDGIYRPANNHLAVVCKG</sequence>
<gene>
    <name evidence="2" type="ORF">ACFQ1T_08635</name>
</gene>
<dbReference type="EMBL" id="JBHTJW010000002">
    <property type="protein sequence ID" value="MFD0929843.1"/>
    <property type="molecule type" value="Genomic_DNA"/>
</dbReference>
<comment type="caution">
    <text evidence="2">The sequence shown here is derived from an EMBL/GenBank/DDBJ whole genome shotgun (WGS) entry which is preliminary data.</text>
</comment>
<evidence type="ECO:0008006" key="4">
    <source>
        <dbReference type="Google" id="ProtNLM"/>
    </source>
</evidence>
<dbReference type="PROSITE" id="PS51257">
    <property type="entry name" value="PROKAR_LIPOPROTEIN"/>
    <property type="match status" value="1"/>
</dbReference>
<feature type="signal peptide" evidence="1">
    <location>
        <begin position="1"/>
        <end position="18"/>
    </location>
</feature>
<dbReference type="Proteomes" id="UP001597106">
    <property type="component" value="Unassembled WGS sequence"/>
</dbReference>
<proteinExistence type="predicted"/>
<keyword evidence="1" id="KW-0732">Signal</keyword>
<evidence type="ECO:0000313" key="2">
    <source>
        <dbReference type="EMBL" id="MFD0929843.1"/>
    </source>
</evidence>
<name>A0ABW3GJK4_9PROT</name>
<dbReference type="RefSeq" id="WP_275355654.1">
    <property type="nucleotide sequence ID" value="NZ_JBHTJW010000002.1"/>
</dbReference>
<organism evidence="2 3">
    <name type="scientific">Methylophilus glucosoxydans</name>
    <dbReference type="NCBI Taxonomy" id="752553"/>
    <lineage>
        <taxon>Bacteria</taxon>
        <taxon>Pseudomonadati</taxon>
        <taxon>Pseudomonadota</taxon>
        <taxon>Betaproteobacteria</taxon>
        <taxon>Nitrosomonadales</taxon>
        <taxon>Methylophilaceae</taxon>
        <taxon>Methylophilus</taxon>
    </lineage>
</organism>